<reference evidence="7" key="1">
    <citation type="journal article" date="2021" name="Nat. Commun.">
        <title>Genetic determinants of endophytism in the Arabidopsis root mycobiome.</title>
        <authorList>
            <person name="Mesny F."/>
            <person name="Miyauchi S."/>
            <person name="Thiergart T."/>
            <person name="Pickel B."/>
            <person name="Atanasova L."/>
            <person name="Karlsson M."/>
            <person name="Huettel B."/>
            <person name="Barry K.W."/>
            <person name="Haridas S."/>
            <person name="Chen C."/>
            <person name="Bauer D."/>
            <person name="Andreopoulos W."/>
            <person name="Pangilinan J."/>
            <person name="LaButti K."/>
            <person name="Riley R."/>
            <person name="Lipzen A."/>
            <person name="Clum A."/>
            <person name="Drula E."/>
            <person name="Henrissat B."/>
            <person name="Kohler A."/>
            <person name="Grigoriev I.V."/>
            <person name="Martin F.M."/>
            <person name="Hacquard S."/>
        </authorList>
    </citation>
    <scope>NUCLEOTIDE SEQUENCE</scope>
    <source>
        <strain evidence="7">MPI-SDFR-AT-0068</strain>
    </source>
</reference>
<evidence type="ECO:0000256" key="1">
    <source>
        <dbReference type="ARBA" id="ARBA00005234"/>
    </source>
</evidence>
<feature type="compositionally biased region" description="Low complexity" evidence="5">
    <location>
        <begin position="10"/>
        <end position="21"/>
    </location>
</feature>
<keyword evidence="4" id="KW-0175">Coiled coil</keyword>
<dbReference type="Gene3D" id="3.40.395.10">
    <property type="entry name" value="Adenoviral Proteinase, Chain A"/>
    <property type="match status" value="1"/>
</dbReference>
<comment type="caution">
    <text evidence="7">The sequence shown here is derived from an EMBL/GenBank/DDBJ whole genome shotgun (WGS) entry which is preliminary data.</text>
</comment>
<proteinExistence type="inferred from homology"/>
<evidence type="ECO:0000313" key="8">
    <source>
        <dbReference type="Proteomes" id="UP000813427"/>
    </source>
</evidence>
<dbReference type="GO" id="GO:0019783">
    <property type="term" value="F:ubiquitin-like protein peptidase activity"/>
    <property type="evidence" value="ECO:0007669"/>
    <property type="project" value="UniProtKB-ARBA"/>
</dbReference>
<organism evidence="7 8">
    <name type="scientific">Fusarium tricinctum</name>
    <dbReference type="NCBI Taxonomy" id="61284"/>
    <lineage>
        <taxon>Eukaryota</taxon>
        <taxon>Fungi</taxon>
        <taxon>Dikarya</taxon>
        <taxon>Ascomycota</taxon>
        <taxon>Pezizomycotina</taxon>
        <taxon>Sordariomycetes</taxon>
        <taxon>Hypocreomycetidae</taxon>
        <taxon>Hypocreales</taxon>
        <taxon>Nectriaceae</taxon>
        <taxon>Fusarium</taxon>
        <taxon>Fusarium tricinctum species complex</taxon>
    </lineage>
</organism>
<dbReference type="GO" id="GO:0006508">
    <property type="term" value="P:proteolysis"/>
    <property type="evidence" value="ECO:0007669"/>
    <property type="project" value="UniProtKB-KW"/>
</dbReference>
<accession>A0A8K0RVG8</accession>
<keyword evidence="3" id="KW-0378">Hydrolase</keyword>
<feature type="region of interest" description="Disordered" evidence="5">
    <location>
        <begin position="1"/>
        <end position="32"/>
    </location>
</feature>
<evidence type="ECO:0000256" key="2">
    <source>
        <dbReference type="ARBA" id="ARBA00022670"/>
    </source>
</evidence>
<keyword evidence="2" id="KW-0645">Protease</keyword>
<feature type="domain" description="Ubiquitin-like protease family profile" evidence="6">
    <location>
        <begin position="77"/>
        <end position="317"/>
    </location>
</feature>
<comment type="similarity">
    <text evidence="1">Belongs to the peptidase C48 family.</text>
</comment>
<dbReference type="PROSITE" id="PS50600">
    <property type="entry name" value="ULP_PROTEASE"/>
    <property type="match status" value="1"/>
</dbReference>
<feature type="region of interest" description="Disordered" evidence="5">
    <location>
        <begin position="136"/>
        <end position="178"/>
    </location>
</feature>
<dbReference type="GO" id="GO:0008234">
    <property type="term" value="F:cysteine-type peptidase activity"/>
    <property type="evidence" value="ECO:0007669"/>
    <property type="project" value="InterPro"/>
</dbReference>
<dbReference type="EMBL" id="JAGPXF010000004">
    <property type="protein sequence ID" value="KAH7245486.1"/>
    <property type="molecule type" value="Genomic_DNA"/>
</dbReference>
<gene>
    <name evidence="7" type="ORF">BKA59DRAFT_454548</name>
</gene>
<feature type="coiled-coil region" evidence="4">
    <location>
        <begin position="480"/>
        <end position="513"/>
    </location>
</feature>
<feature type="region of interest" description="Disordered" evidence="5">
    <location>
        <begin position="351"/>
        <end position="434"/>
    </location>
</feature>
<dbReference type="SUPFAM" id="SSF54001">
    <property type="entry name" value="Cysteine proteinases"/>
    <property type="match status" value="1"/>
</dbReference>
<evidence type="ECO:0000256" key="3">
    <source>
        <dbReference type="ARBA" id="ARBA00022801"/>
    </source>
</evidence>
<protein>
    <recommendedName>
        <fullName evidence="6">Ubiquitin-like protease family profile domain-containing protein</fullName>
    </recommendedName>
</protein>
<dbReference type="InterPro" id="IPR038765">
    <property type="entry name" value="Papain-like_cys_pep_sf"/>
</dbReference>
<evidence type="ECO:0000256" key="5">
    <source>
        <dbReference type="SAM" id="MobiDB-lite"/>
    </source>
</evidence>
<dbReference type="Proteomes" id="UP000813427">
    <property type="component" value="Unassembled WGS sequence"/>
</dbReference>
<feature type="coiled-coil region" evidence="4">
    <location>
        <begin position="575"/>
        <end position="609"/>
    </location>
</feature>
<sequence length="626" mass="70701">MSPTALSTDPNNPGHPSSGSSRASRTKIRRSRPAGWRALQVIRLKRKLEEFWPSGDCYPSKYKPKNPDCLHILSGMYTVAQRWVKLGRNVDDLWAENGLMEQSINLTGKRIFGQVSILRARELLGVIERDMAQKEEGRDFLPPHDPSTHKSPPVNYPKRTNHEHNGSPVCGTPSQPRGLETSTVNVLRQGGMLWSNHIWECVQSLTLPPGWKVFDPGFPFSNEKYIGNRDRTMTSPRHLVFFCHAEGHWSLCYVDTQGDEICHYNSSQSILMPLDKLQTWLNANKIGSDVKVTEKKCTQQKDSQSCGLYALVFLRTLLEEKEMPLDVDLSLERSYFAEMVDAHRSKMNFTQTEGSPIQASAPDAPDTPTSGRIEREFSPEEEPSSAMTLDSPEPEGPPHPSTSQPWPIPRVQFVSPSPSPSPPSTTARSSPGLDIGTSITVQEAIQDLDNHLTKYQHFKGEVKRMEATKAERDEEMRCAKKDLELRRGELELKRQQVEDMENATMDLDSLEDSDLQVRQWLNDCPLLVHKSWQSLMEGIVAVADARRANAFAVDTERISQLDELHKSLYATHTEVKSLEEEVTARELSLRELEIELNASKAGLALLKRQRAKAFEDSDVDIPDREE</sequence>
<dbReference type="AlphaFoldDB" id="A0A8K0RVG8"/>
<dbReference type="InterPro" id="IPR003653">
    <property type="entry name" value="Peptidase_C48_C"/>
</dbReference>
<name>A0A8K0RVG8_9HYPO</name>
<keyword evidence="8" id="KW-1185">Reference proteome</keyword>
<feature type="compositionally biased region" description="Basic and acidic residues" evidence="5">
    <location>
        <begin position="136"/>
        <end position="148"/>
    </location>
</feature>
<evidence type="ECO:0000313" key="7">
    <source>
        <dbReference type="EMBL" id="KAH7245486.1"/>
    </source>
</evidence>
<evidence type="ECO:0000259" key="6">
    <source>
        <dbReference type="PROSITE" id="PS50600"/>
    </source>
</evidence>
<dbReference type="OrthoDB" id="5057644at2759"/>
<dbReference type="Pfam" id="PF02902">
    <property type="entry name" value="Peptidase_C48"/>
    <property type="match status" value="1"/>
</dbReference>
<evidence type="ECO:0000256" key="4">
    <source>
        <dbReference type="SAM" id="Coils"/>
    </source>
</evidence>